<evidence type="ECO:0000256" key="4">
    <source>
        <dbReference type="ARBA" id="ARBA00022691"/>
    </source>
</evidence>
<organism evidence="8 9">
    <name type="scientific">Nonomuraea thailandensis</name>
    <dbReference type="NCBI Taxonomy" id="1188745"/>
    <lineage>
        <taxon>Bacteria</taxon>
        <taxon>Bacillati</taxon>
        <taxon>Actinomycetota</taxon>
        <taxon>Actinomycetes</taxon>
        <taxon>Streptosporangiales</taxon>
        <taxon>Streptosporangiaceae</taxon>
        <taxon>Nonomuraea</taxon>
    </lineage>
</organism>
<dbReference type="InterPro" id="IPR029063">
    <property type="entry name" value="SAM-dependent_MTases_sf"/>
</dbReference>
<dbReference type="SUPFAM" id="SSF53335">
    <property type="entry name" value="S-adenosyl-L-methionine-dependent methyltransferases"/>
    <property type="match status" value="1"/>
</dbReference>
<evidence type="ECO:0000256" key="3">
    <source>
        <dbReference type="ARBA" id="ARBA00022679"/>
    </source>
</evidence>
<dbReference type="GO" id="GO:0044027">
    <property type="term" value="P:negative regulation of gene expression via chromosomal CpG island methylation"/>
    <property type="evidence" value="ECO:0007669"/>
    <property type="project" value="TreeGrafter"/>
</dbReference>
<dbReference type="RefSeq" id="WP_253753585.1">
    <property type="nucleotide sequence ID" value="NZ_BAABKA010000047.1"/>
</dbReference>
<evidence type="ECO:0000313" key="8">
    <source>
        <dbReference type="EMBL" id="MCP2362644.1"/>
    </source>
</evidence>
<evidence type="ECO:0000256" key="6">
    <source>
        <dbReference type="PROSITE-ProRule" id="PRU01016"/>
    </source>
</evidence>
<dbReference type="EMBL" id="JAMZEB010000002">
    <property type="protein sequence ID" value="MCP2362644.1"/>
    <property type="molecule type" value="Genomic_DNA"/>
</dbReference>
<comment type="similarity">
    <text evidence="6">Belongs to the class I-like SAM-binding methyltransferase superfamily. C5-methyltransferase family.</text>
</comment>
<keyword evidence="3 6" id="KW-0808">Transferase</keyword>
<dbReference type="GO" id="GO:0003886">
    <property type="term" value="F:DNA (cytosine-5-)-methyltransferase activity"/>
    <property type="evidence" value="ECO:0007669"/>
    <property type="project" value="UniProtKB-EC"/>
</dbReference>
<dbReference type="InterPro" id="IPR018117">
    <property type="entry name" value="C5_DNA_meth_AS"/>
</dbReference>
<dbReference type="GO" id="GO:0032259">
    <property type="term" value="P:methylation"/>
    <property type="evidence" value="ECO:0007669"/>
    <property type="project" value="UniProtKB-KW"/>
</dbReference>
<evidence type="ECO:0000256" key="2">
    <source>
        <dbReference type="ARBA" id="ARBA00022603"/>
    </source>
</evidence>
<comment type="caution">
    <text evidence="8">The sequence shown here is derived from an EMBL/GenBank/DDBJ whole genome shotgun (WGS) entry which is preliminary data.</text>
</comment>
<dbReference type="PROSITE" id="PS51679">
    <property type="entry name" value="SAM_MT_C5"/>
    <property type="match status" value="1"/>
</dbReference>
<protein>
    <recommendedName>
        <fullName evidence="1">DNA (cytosine-5-)-methyltransferase</fullName>
        <ecNumber evidence="1">2.1.1.37</ecNumber>
    </recommendedName>
</protein>
<dbReference type="GO" id="GO:0003677">
    <property type="term" value="F:DNA binding"/>
    <property type="evidence" value="ECO:0007669"/>
    <property type="project" value="TreeGrafter"/>
</dbReference>
<name>A0A9X2GSC2_9ACTN</name>
<dbReference type="Pfam" id="PF00145">
    <property type="entry name" value="DNA_methylase"/>
    <property type="match status" value="1"/>
</dbReference>
<sequence>MTRALTRLTSGSLCSGYGGLDLAVAAVLGARLQWTADNDDDAARVLACRFPGVPNLGDLTALDWGAVPPVDVLTAGFPCQDLSYAGRGAGIKEGTRSGLWHTIADAVATLRPRLLVLENVRAIVTRRPGLDVVLADLARLGFDANWTCLRACDDGAAHERGRWFCLAWPAAHTGRPGRQGSRLPGTTAERVHPAADAAHLGHQRGGPARRRGDGPAHGGFPAAADPDRGRQRTDQHHLPAGQPHADRRRVFEWGPYAPAIARWEATFGHPAPWPVEPGRGGKLRLRPRFSEWLMGLPVGWVTDVPGTSRNGQLRLIGNGVVPLQAATAIAGLLPDHLLPAEQREGSAA</sequence>
<proteinExistence type="inferred from homology"/>
<dbReference type="PANTHER" id="PTHR10629">
    <property type="entry name" value="CYTOSINE-SPECIFIC METHYLTRANSFERASE"/>
    <property type="match status" value="1"/>
</dbReference>
<feature type="compositionally biased region" description="Basic and acidic residues" evidence="7">
    <location>
        <begin position="225"/>
        <end position="237"/>
    </location>
</feature>
<gene>
    <name evidence="8" type="ORF">HD597_009664</name>
</gene>
<keyword evidence="4 6" id="KW-0949">S-adenosyl-L-methionine</keyword>
<keyword evidence="2 6" id="KW-0489">Methyltransferase</keyword>
<dbReference type="EC" id="2.1.1.37" evidence="1"/>
<dbReference type="InterPro" id="IPR001525">
    <property type="entry name" value="C5_MeTfrase"/>
</dbReference>
<reference evidence="8" key="1">
    <citation type="submission" date="2022-06" db="EMBL/GenBank/DDBJ databases">
        <title>Sequencing the genomes of 1000 actinobacteria strains.</title>
        <authorList>
            <person name="Klenk H.-P."/>
        </authorList>
    </citation>
    <scope>NUCLEOTIDE SEQUENCE</scope>
    <source>
        <strain evidence="8">DSM 46694</strain>
    </source>
</reference>
<evidence type="ECO:0000256" key="7">
    <source>
        <dbReference type="SAM" id="MobiDB-lite"/>
    </source>
</evidence>
<keyword evidence="9" id="KW-1185">Reference proteome</keyword>
<dbReference type="Proteomes" id="UP001139648">
    <property type="component" value="Unassembled WGS sequence"/>
</dbReference>
<dbReference type="AlphaFoldDB" id="A0A9X2GSC2"/>
<dbReference type="InterPro" id="IPR050390">
    <property type="entry name" value="C5-Methyltransferase"/>
</dbReference>
<accession>A0A9X2GSC2</accession>
<dbReference type="Gene3D" id="3.40.50.150">
    <property type="entry name" value="Vaccinia Virus protein VP39"/>
    <property type="match status" value="1"/>
</dbReference>
<evidence type="ECO:0000256" key="5">
    <source>
        <dbReference type="ARBA" id="ARBA00022747"/>
    </source>
</evidence>
<dbReference type="PROSITE" id="PS00094">
    <property type="entry name" value="C5_MTASE_1"/>
    <property type="match status" value="1"/>
</dbReference>
<dbReference type="PANTHER" id="PTHR10629:SF52">
    <property type="entry name" value="DNA (CYTOSINE-5)-METHYLTRANSFERASE 1"/>
    <property type="match status" value="1"/>
</dbReference>
<keyword evidence="5" id="KW-0680">Restriction system</keyword>
<feature type="active site" evidence="6">
    <location>
        <position position="79"/>
    </location>
</feature>
<feature type="region of interest" description="Disordered" evidence="7">
    <location>
        <begin position="196"/>
        <end position="246"/>
    </location>
</feature>
<evidence type="ECO:0000313" key="9">
    <source>
        <dbReference type="Proteomes" id="UP001139648"/>
    </source>
</evidence>
<evidence type="ECO:0000256" key="1">
    <source>
        <dbReference type="ARBA" id="ARBA00011975"/>
    </source>
</evidence>
<dbReference type="GO" id="GO:0009307">
    <property type="term" value="P:DNA restriction-modification system"/>
    <property type="evidence" value="ECO:0007669"/>
    <property type="project" value="UniProtKB-KW"/>
</dbReference>